<feature type="domain" description="RNase H type-1" evidence="1">
    <location>
        <begin position="261"/>
        <end position="296"/>
    </location>
</feature>
<dbReference type="InterPro" id="IPR002156">
    <property type="entry name" value="RNaseH_domain"/>
</dbReference>
<dbReference type="Pfam" id="PF13456">
    <property type="entry name" value="RVT_3"/>
    <property type="match status" value="1"/>
</dbReference>
<keyword evidence="3" id="KW-1185">Reference proteome</keyword>
<gene>
    <name evidence="2" type="ORF">V6N11_067617</name>
</gene>
<evidence type="ECO:0000259" key="1">
    <source>
        <dbReference type="Pfam" id="PF13456"/>
    </source>
</evidence>
<dbReference type="Proteomes" id="UP001396334">
    <property type="component" value="Unassembled WGS sequence"/>
</dbReference>
<reference evidence="2 3" key="1">
    <citation type="journal article" date="2024" name="G3 (Bethesda)">
        <title>Genome assembly of Hibiscus sabdariffa L. provides insights into metabolisms of medicinal natural products.</title>
        <authorList>
            <person name="Kim T."/>
        </authorList>
    </citation>
    <scope>NUCLEOTIDE SEQUENCE [LARGE SCALE GENOMIC DNA]</scope>
    <source>
        <strain evidence="2">TK-2024</strain>
        <tissue evidence="2">Old leaves</tissue>
    </source>
</reference>
<comment type="caution">
    <text evidence="2">The sequence shown here is derived from an EMBL/GenBank/DDBJ whole genome shotgun (WGS) entry which is preliminary data.</text>
</comment>
<dbReference type="EMBL" id="JBBPBN010000012">
    <property type="protein sequence ID" value="KAK9027794.1"/>
    <property type="molecule type" value="Genomic_DNA"/>
</dbReference>
<evidence type="ECO:0000313" key="3">
    <source>
        <dbReference type="Proteomes" id="UP001396334"/>
    </source>
</evidence>
<evidence type="ECO:0000313" key="2">
    <source>
        <dbReference type="EMBL" id="KAK9027794.1"/>
    </source>
</evidence>
<accession>A0ABR2SRK9</accession>
<protein>
    <recommendedName>
        <fullName evidence="1">RNase H type-1 domain-containing protein</fullName>
    </recommendedName>
</protein>
<name>A0ABR2SRK9_9ROSI</name>
<organism evidence="2 3">
    <name type="scientific">Hibiscus sabdariffa</name>
    <name type="common">roselle</name>
    <dbReference type="NCBI Taxonomy" id="183260"/>
    <lineage>
        <taxon>Eukaryota</taxon>
        <taxon>Viridiplantae</taxon>
        <taxon>Streptophyta</taxon>
        <taxon>Embryophyta</taxon>
        <taxon>Tracheophyta</taxon>
        <taxon>Spermatophyta</taxon>
        <taxon>Magnoliopsida</taxon>
        <taxon>eudicotyledons</taxon>
        <taxon>Gunneridae</taxon>
        <taxon>Pentapetalae</taxon>
        <taxon>rosids</taxon>
        <taxon>malvids</taxon>
        <taxon>Malvales</taxon>
        <taxon>Malvaceae</taxon>
        <taxon>Malvoideae</taxon>
        <taxon>Hibiscus</taxon>
    </lineage>
</organism>
<sequence>MAPLKASGPDGYQTLFFQKYWDVVGPEVTTIKSQNINIHFTLVSNLIDADSCTWKHDTLYRLFDTEVVDRICCIPLPLSNLQDDVIWRYCNTNDYSVKSGYRLLRVDGPDDQTNLAGRFYNQMWAVNLPPKGRRLNVNNVFPLCLSSSEIVEHLMCYCSFVSQLHNALDVPIFHNADMLAWFEWLAMRFCSLNESFKMCLMVSYWVVWFTRNKVVHENIVPSVTDNVAFVRSFFVEHDSISTNERANSSFQPIVWKAPPVIAPLIHDIRIVARDFENISFSFARREANKVVHVIARDYRSQHVPCYWIEEVLTNATLTANLDRLKLVFT</sequence>
<proteinExistence type="predicted"/>